<dbReference type="InterPro" id="IPR015421">
    <property type="entry name" value="PyrdxlP-dep_Trfase_major"/>
</dbReference>
<dbReference type="RefSeq" id="WP_085123477.1">
    <property type="nucleotide sequence ID" value="NZ_FWZX01000011.1"/>
</dbReference>
<dbReference type="InterPro" id="IPR015424">
    <property type="entry name" value="PyrdxlP-dep_Trfase"/>
</dbReference>
<dbReference type="GO" id="GO:0030170">
    <property type="term" value="F:pyridoxal phosphate binding"/>
    <property type="evidence" value="ECO:0007669"/>
    <property type="project" value="InterPro"/>
</dbReference>
<dbReference type="PANTHER" id="PTHR42885">
    <property type="entry name" value="HISTIDINOL-PHOSPHATE AMINOTRANSFERASE-RELATED"/>
    <property type="match status" value="1"/>
</dbReference>
<dbReference type="InterPro" id="IPR015422">
    <property type="entry name" value="PyrdxlP-dep_Trfase_small"/>
</dbReference>
<dbReference type="Proteomes" id="UP000192917">
    <property type="component" value="Unassembled WGS sequence"/>
</dbReference>
<keyword evidence="7" id="KW-0456">Lyase</keyword>
<dbReference type="InterPro" id="IPR004838">
    <property type="entry name" value="NHTrfase_class1_PyrdxlP-BS"/>
</dbReference>
<evidence type="ECO:0000256" key="4">
    <source>
        <dbReference type="ARBA" id="ARBA00012285"/>
    </source>
</evidence>
<proteinExistence type="predicted"/>
<name>A0A1Y6BXL0_9PROT</name>
<dbReference type="STRING" id="560819.SAMN05428998_111101"/>
<evidence type="ECO:0000256" key="6">
    <source>
        <dbReference type="ARBA" id="ARBA00022898"/>
    </source>
</evidence>
<feature type="region of interest" description="Disordered" evidence="10">
    <location>
        <begin position="1"/>
        <end position="20"/>
    </location>
</feature>
<dbReference type="NCBIfam" id="TIGR01140">
    <property type="entry name" value="L_thr_O3P_dcar"/>
    <property type="match status" value="1"/>
</dbReference>
<evidence type="ECO:0000256" key="2">
    <source>
        <dbReference type="ARBA" id="ARBA00003444"/>
    </source>
</evidence>
<reference evidence="12 13" key="1">
    <citation type="submission" date="2017-04" db="EMBL/GenBank/DDBJ databases">
        <authorList>
            <person name="Afonso C.L."/>
            <person name="Miller P.J."/>
            <person name="Scott M.A."/>
            <person name="Spackman E."/>
            <person name="Goraichik I."/>
            <person name="Dimitrov K.M."/>
            <person name="Suarez D.L."/>
            <person name="Swayne D.E."/>
        </authorList>
    </citation>
    <scope>NUCLEOTIDE SEQUENCE [LARGE SCALE GENOMIC DNA]</scope>
    <source>
        <strain evidence="12 13">USBA 355</strain>
    </source>
</reference>
<keyword evidence="13" id="KW-1185">Reference proteome</keyword>
<evidence type="ECO:0000313" key="12">
    <source>
        <dbReference type="EMBL" id="SMF33119.1"/>
    </source>
</evidence>
<comment type="pathway">
    <text evidence="3">Cofactor biosynthesis; adenosylcobalamin biosynthesis.</text>
</comment>
<dbReference type="InterPro" id="IPR004839">
    <property type="entry name" value="Aminotransferase_I/II_large"/>
</dbReference>
<evidence type="ECO:0000256" key="9">
    <source>
        <dbReference type="ARBA" id="ARBA00048531"/>
    </source>
</evidence>
<dbReference type="SUPFAM" id="SSF53383">
    <property type="entry name" value="PLP-dependent transferases"/>
    <property type="match status" value="1"/>
</dbReference>
<evidence type="ECO:0000256" key="7">
    <source>
        <dbReference type="ARBA" id="ARBA00023239"/>
    </source>
</evidence>
<dbReference type="Pfam" id="PF00155">
    <property type="entry name" value="Aminotran_1_2"/>
    <property type="match status" value="1"/>
</dbReference>
<dbReference type="UniPathway" id="UPA00148"/>
<gene>
    <name evidence="12" type="ORF">SAMN05428998_111101</name>
</gene>
<keyword evidence="6" id="KW-0663">Pyridoxal phosphate</keyword>
<evidence type="ECO:0000313" key="13">
    <source>
        <dbReference type="Proteomes" id="UP000192917"/>
    </source>
</evidence>
<comment type="catalytic activity">
    <reaction evidence="9">
        <text>O-phospho-L-threonine + H(+) = (R)-1-aminopropan-2-yl phosphate + CO2</text>
        <dbReference type="Rhea" id="RHEA:11492"/>
        <dbReference type="ChEBI" id="CHEBI:15378"/>
        <dbReference type="ChEBI" id="CHEBI:16526"/>
        <dbReference type="ChEBI" id="CHEBI:58563"/>
        <dbReference type="ChEBI" id="CHEBI:58675"/>
        <dbReference type="EC" id="4.1.1.81"/>
    </reaction>
</comment>
<feature type="domain" description="Aminotransferase class I/classII large" evidence="11">
    <location>
        <begin position="66"/>
        <end position="332"/>
    </location>
</feature>
<dbReference type="EC" id="4.1.1.81" evidence="4"/>
<accession>A0A1Y6BXL0</accession>
<dbReference type="PANTHER" id="PTHR42885:SF1">
    <property type="entry name" value="THREONINE-PHOSPHATE DECARBOXYLASE"/>
    <property type="match status" value="1"/>
</dbReference>
<comment type="function">
    <text evidence="2">Decarboxylates L-threonine-O-3-phosphate to yield (R)-1-amino-2-propanol O-2-phosphate, the precursor for the linkage between the nucleotide loop and the corrin ring in cobalamin.</text>
</comment>
<dbReference type="Gene3D" id="3.90.1150.10">
    <property type="entry name" value="Aspartate Aminotransferase, domain 1"/>
    <property type="match status" value="1"/>
</dbReference>
<evidence type="ECO:0000259" key="11">
    <source>
        <dbReference type="Pfam" id="PF00155"/>
    </source>
</evidence>
<dbReference type="PROSITE" id="PS00105">
    <property type="entry name" value="AA_TRANSFER_CLASS_1"/>
    <property type="match status" value="1"/>
</dbReference>
<dbReference type="Gene3D" id="3.40.640.10">
    <property type="entry name" value="Type I PLP-dependent aspartate aminotransferase-like (Major domain)"/>
    <property type="match status" value="1"/>
</dbReference>
<evidence type="ECO:0000256" key="1">
    <source>
        <dbReference type="ARBA" id="ARBA00001933"/>
    </source>
</evidence>
<sequence length="353" mass="37642">MKRPLTYLRSDPGAGPLHGGDRSALRSLARLPESAWLDLSTGINPWSYPLPEIPAERWQRLPEASAETAFAEAARHYYGLAGAVGLAAAPGSQALIQWLPRLLPRAAVAVGGFTYKEHARAWAAAGHDLLAAEDGRIPAEAAIVVLVNPNNPDGTRHAPRQLAELARRLHDRGGLLVVDEAFADLAPELSLAGQLETAADAAGLVVLRSFGKFFGLGGLRLGCAFGDPTVTARLAEALGPWALSGPALEIATRAFADTAWIAATRQRLREAARRLEALLAAAGLEPLGGTDLYRLAAHPEAPALFERLCRAGILVRRFPERPAWLRFGLPPDGEAERRLADTLGVPAAAPERR</sequence>
<protein>
    <recommendedName>
        <fullName evidence="4">threonine-phosphate decarboxylase</fullName>
        <ecNumber evidence="4">4.1.1.81</ecNumber>
    </recommendedName>
    <alternativeName>
        <fullName evidence="8">L-threonine-O-3-phosphate decarboxylase</fullName>
    </alternativeName>
</protein>
<dbReference type="EMBL" id="FWZX01000011">
    <property type="protein sequence ID" value="SMF33119.1"/>
    <property type="molecule type" value="Genomic_DNA"/>
</dbReference>
<dbReference type="InterPro" id="IPR005860">
    <property type="entry name" value="CobD"/>
</dbReference>
<organism evidence="12 13">
    <name type="scientific">Tistlia consotensis USBA 355</name>
    <dbReference type="NCBI Taxonomy" id="560819"/>
    <lineage>
        <taxon>Bacteria</taxon>
        <taxon>Pseudomonadati</taxon>
        <taxon>Pseudomonadota</taxon>
        <taxon>Alphaproteobacteria</taxon>
        <taxon>Rhodospirillales</taxon>
        <taxon>Rhodovibrionaceae</taxon>
        <taxon>Tistlia</taxon>
    </lineage>
</organism>
<evidence type="ECO:0000256" key="10">
    <source>
        <dbReference type="SAM" id="MobiDB-lite"/>
    </source>
</evidence>
<keyword evidence="5" id="KW-0169">Cobalamin biosynthesis</keyword>
<evidence type="ECO:0000256" key="5">
    <source>
        <dbReference type="ARBA" id="ARBA00022573"/>
    </source>
</evidence>
<evidence type="ECO:0000256" key="8">
    <source>
        <dbReference type="ARBA" id="ARBA00029996"/>
    </source>
</evidence>
<dbReference type="GO" id="GO:0009236">
    <property type="term" value="P:cobalamin biosynthetic process"/>
    <property type="evidence" value="ECO:0007669"/>
    <property type="project" value="UniProtKB-UniPathway"/>
</dbReference>
<dbReference type="GO" id="GO:0048472">
    <property type="term" value="F:threonine-phosphate decarboxylase activity"/>
    <property type="evidence" value="ECO:0007669"/>
    <property type="project" value="UniProtKB-EC"/>
</dbReference>
<dbReference type="AlphaFoldDB" id="A0A1Y6BXL0"/>
<comment type="cofactor">
    <cofactor evidence="1">
        <name>pyridoxal 5'-phosphate</name>
        <dbReference type="ChEBI" id="CHEBI:597326"/>
    </cofactor>
</comment>
<evidence type="ECO:0000256" key="3">
    <source>
        <dbReference type="ARBA" id="ARBA00004953"/>
    </source>
</evidence>